<organism evidence="1 2">
    <name type="scientific">Entomophthora muscae</name>
    <dbReference type="NCBI Taxonomy" id="34485"/>
    <lineage>
        <taxon>Eukaryota</taxon>
        <taxon>Fungi</taxon>
        <taxon>Fungi incertae sedis</taxon>
        <taxon>Zoopagomycota</taxon>
        <taxon>Entomophthoromycotina</taxon>
        <taxon>Entomophthoromycetes</taxon>
        <taxon>Entomophthorales</taxon>
        <taxon>Entomophthoraceae</taxon>
        <taxon>Entomophthora</taxon>
    </lineage>
</organism>
<reference evidence="1" key="1">
    <citation type="submission" date="2022-04" db="EMBL/GenBank/DDBJ databases">
        <title>Genome of the entomopathogenic fungus Entomophthora muscae.</title>
        <authorList>
            <person name="Elya C."/>
            <person name="Lovett B.R."/>
            <person name="Lee E."/>
            <person name="Macias A.M."/>
            <person name="Hajek A.E."/>
            <person name="De Bivort B.L."/>
            <person name="Kasson M.T."/>
            <person name="De Fine Licht H.H."/>
            <person name="Stajich J.E."/>
        </authorList>
    </citation>
    <scope>NUCLEOTIDE SEQUENCE</scope>
    <source>
        <strain evidence="1">Berkeley</strain>
    </source>
</reference>
<sequence>MARGKYRCINADMEASRSSTKSQGRQEEADHKSKDNGEEGSKEVFLPRNSEDRFQLLPGFPSKQGMFPANLILQPWSI</sequence>
<gene>
    <name evidence="1" type="ORF">DSO57_1024479</name>
</gene>
<evidence type="ECO:0000313" key="1">
    <source>
        <dbReference type="EMBL" id="KAJ9076609.1"/>
    </source>
</evidence>
<dbReference type="EMBL" id="QTSX02002262">
    <property type="protein sequence ID" value="KAJ9076609.1"/>
    <property type="molecule type" value="Genomic_DNA"/>
</dbReference>
<dbReference type="Proteomes" id="UP001165960">
    <property type="component" value="Unassembled WGS sequence"/>
</dbReference>
<proteinExistence type="predicted"/>
<name>A0ACC2TPN3_9FUNG</name>
<evidence type="ECO:0000313" key="2">
    <source>
        <dbReference type="Proteomes" id="UP001165960"/>
    </source>
</evidence>
<accession>A0ACC2TPN3</accession>
<protein>
    <submittedName>
        <fullName evidence="1">Uncharacterized protein</fullName>
    </submittedName>
</protein>
<keyword evidence="2" id="KW-1185">Reference proteome</keyword>
<comment type="caution">
    <text evidence="1">The sequence shown here is derived from an EMBL/GenBank/DDBJ whole genome shotgun (WGS) entry which is preliminary data.</text>
</comment>